<name>A0ABT1I854_9PSEU</name>
<feature type="transmembrane region" description="Helical" evidence="6">
    <location>
        <begin position="12"/>
        <end position="34"/>
    </location>
</feature>
<dbReference type="GO" id="GO:0016301">
    <property type="term" value="F:kinase activity"/>
    <property type="evidence" value="ECO:0007669"/>
    <property type="project" value="UniProtKB-KW"/>
</dbReference>
<keyword evidence="6" id="KW-0472">Membrane</keyword>
<comment type="caution">
    <text evidence="7">The sequence shown here is derived from an EMBL/GenBank/DDBJ whole genome shotgun (WGS) entry which is preliminary data.</text>
</comment>
<feature type="transmembrane region" description="Helical" evidence="6">
    <location>
        <begin position="69"/>
        <end position="91"/>
    </location>
</feature>
<sequence length="376" mass="39059">MTEDARAALNRVTALAGAAMRGAVAVLGGVAAVAGMAPPLALPVVLTAVGVSVLWSAVFALITVRRGVLTSVMLVDIALTSALCLLQPWLVAPGLRLGGASWVDGLTSMTIVVASIAWRPRLAVPAGLVVALTHSLGAWQDGGALGTLGIHLIQIAATAALMTVLRRAARVADDALEELRATERAAAVVRARRADERAHNRELHDTVLATLTTIGTDGITTTSAALRARAAADLAIVEGAIDAGEPDIDVDLRHQLRAVADQAQLDVEVDLVPCKVPVHVAAAFTEAAAQALANVARHTRVERARVSLATDYTSVLVTITDTGPGFDPTTVPRHRYGVREGIIGRMRSANGDAEITSDHSGTTVTLRWPAPPEATP</sequence>
<evidence type="ECO:0000313" key="8">
    <source>
        <dbReference type="Proteomes" id="UP001205185"/>
    </source>
</evidence>
<evidence type="ECO:0000256" key="6">
    <source>
        <dbReference type="SAM" id="Phobius"/>
    </source>
</evidence>
<reference evidence="7 8" key="1">
    <citation type="submission" date="2022-06" db="EMBL/GenBank/DDBJ databases">
        <title>Genomic Encyclopedia of Archaeal and Bacterial Type Strains, Phase II (KMG-II): from individual species to whole genera.</title>
        <authorList>
            <person name="Goeker M."/>
        </authorList>
    </citation>
    <scope>NUCLEOTIDE SEQUENCE [LARGE SCALE GENOMIC DNA]</scope>
    <source>
        <strain evidence="7 8">DSM 44255</strain>
    </source>
</reference>
<accession>A0ABT1I854</accession>
<keyword evidence="4" id="KW-0175">Coiled coil</keyword>
<dbReference type="RefSeq" id="WP_301318747.1">
    <property type="nucleotide sequence ID" value="NZ_BAAAVB010000001.1"/>
</dbReference>
<keyword evidence="2 7" id="KW-0418">Kinase</keyword>
<feature type="coiled-coil region" evidence="4">
    <location>
        <begin position="165"/>
        <end position="192"/>
    </location>
</feature>
<dbReference type="EMBL" id="JAMTCO010000003">
    <property type="protein sequence ID" value="MCP2268812.1"/>
    <property type="molecule type" value="Genomic_DNA"/>
</dbReference>
<dbReference type="SUPFAM" id="SSF55874">
    <property type="entry name" value="ATPase domain of HSP90 chaperone/DNA topoisomerase II/histidine kinase"/>
    <property type="match status" value="1"/>
</dbReference>
<dbReference type="Proteomes" id="UP001205185">
    <property type="component" value="Unassembled WGS sequence"/>
</dbReference>
<feature type="transmembrane region" description="Helical" evidence="6">
    <location>
        <begin position="145"/>
        <end position="165"/>
    </location>
</feature>
<keyword evidence="6" id="KW-0812">Transmembrane</keyword>
<dbReference type="InterPro" id="IPR050482">
    <property type="entry name" value="Sensor_HK_TwoCompSys"/>
</dbReference>
<evidence type="ECO:0000256" key="2">
    <source>
        <dbReference type="ARBA" id="ARBA00022777"/>
    </source>
</evidence>
<gene>
    <name evidence="7" type="ORF">LV75_001299</name>
</gene>
<dbReference type="PANTHER" id="PTHR24421:SF61">
    <property type="entry name" value="OXYGEN SENSOR HISTIDINE KINASE NREB"/>
    <property type="match status" value="1"/>
</dbReference>
<dbReference type="PANTHER" id="PTHR24421">
    <property type="entry name" value="NITRATE/NITRITE SENSOR PROTEIN NARX-RELATED"/>
    <property type="match status" value="1"/>
</dbReference>
<organism evidence="7 8">
    <name type="scientific">Actinokineospora diospyrosa</name>
    <dbReference type="NCBI Taxonomy" id="103728"/>
    <lineage>
        <taxon>Bacteria</taxon>
        <taxon>Bacillati</taxon>
        <taxon>Actinomycetota</taxon>
        <taxon>Actinomycetes</taxon>
        <taxon>Pseudonocardiales</taxon>
        <taxon>Pseudonocardiaceae</taxon>
        <taxon>Actinokineospora</taxon>
    </lineage>
</organism>
<feature type="region of interest" description="Disordered" evidence="5">
    <location>
        <begin position="352"/>
        <end position="376"/>
    </location>
</feature>
<keyword evidence="6" id="KW-1133">Transmembrane helix</keyword>
<evidence type="ECO:0000256" key="3">
    <source>
        <dbReference type="ARBA" id="ARBA00023012"/>
    </source>
</evidence>
<evidence type="ECO:0000256" key="4">
    <source>
        <dbReference type="SAM" id="Coils"/>
    </source>
</evidence>
<evidence type="ECO:0000256" key="5">
    <source>
        <dbReference type="SAM" id="MobiDB-lite"/>
    </source>
</evidence>
<protein>
    <submittedName>
        <fullName evidence="7">Signal transduction histidine kinase</fullName>
    </submittedName>
</protein>
<dbReference type="Gene3D" id="3.30.565.10">
    <property type="entry name" value="Histidine kinase-like ATPase, C-terminal domain"/>
    <property type="match status" value="1"/>
</dbReference>
<keyword evidence="3" id="KW-0902">Two-component regulatory system</keyword>
<evidence type="ECO:0000256" key="1">
    <source>
        <dbReference type="ARBA" id="ARBA00022679"/>
    </source>
</evidence>
<evidence type="ECO:0000313" key="7">
    <source>
        <dbReference type="EMBL" id="MCP2268812.1"/>
    </source>
</evidence>
<keyword evidence="1" id="KW-0808">Transferase</keyword>
<feature type="transmembrane region" description="Helical" evidence="6">
    <location>
        <begin position="40"/>
        <end position="62"/>
    </location>
</feature>
<dbReference type="InterPro" id="IPR036890">
    <property type="entry name" value="HATPase_C_sf"/>
</dbReference>
<proteinExistence type="predicted"/>
<keyword evidence="8" id="KW-1185">Reference proteome</keyword>